<dbReference type="GO" id="GO:0008422">
    <property type="term" value="F:beta-glucosidase activity"/>
    <property type="evidence" value="ECO:0007669"/>
    <property type="project" value="UniProtKB-EC"/>
</dbReference>
<evidence type="ECO:0000256" key="7">
    <source>
        <dbReference type="RuleBase" id="RU361161"/>
    </source>
</evidence>
<dbReference type="InterPro" id="IPR036881">
    <property type="entry name" value="Glyco_hydro_3_C_sf"/>
</dbReference>
<dbReference type="InterPro" id="IPR019800">
    <property type="entry name" value="Glyco_hydro_3_AS"/>
</dbReference>
<dbReference type="PANTHER" id="PTHR30620">
    <property type="entry name" value="PERIPLASMIC BETA-GLUCOSIDASE-RELATED"/>
    <property type="match status" value="1"/>
</dbReference>
<dbReference type="InterPro" id="IPR036962">
    <property type="entry name" value="Glyco_hydro_3_N_sf"/>
</dbReference>
<dbReference type="PRINTS" id="PR00133">
    <property type="entry name" value="GLHYDRLASE3"/>
</dbReference>
<dbReference type="PROSITE" id="PS00775">
    <property type="entry name" value="GLYCOSYL_HYDROL_F3"/>
    <property type="match status" value="1"/>
</dbReference>
<dbReference type="EMBL" id="MAPZ01000019">
    <property type="protein sequence ID" value="OBY10889.1"/>
    <property type="molecule type" value="Genomic_DNA"/>
</dbReference>
<gene>
    <name evidence="9" type="ORF">CP373A1_10350</name>
</gene>
<keyword evidence="5 7" id="KW-0378">Hydrolase</keyword>
<dbReference type="Pfam" id="PF00933">
    <property type="entry name" value="Glyco_hydro_3"/>
    <property type="match status" value="1"/>
</dbReference>
<dbReference type="InterPro" id="IPR013783">
    <property type="entry name" value="Ig-like_fold"/>
</dbReference>
<name>A0A1B8RPZ8_9CLOT</name>
<proteinExistence type="inferred from homology"/>
<protein>
    <recommendedName>
        <fullName evidence="3">beta-glucosidase</fullName>
        <ecNumber evidence="3">3.2.1.21</ecNumber>
    </recommendedName>
</protein>
<dbReference type="Pfam" id="PF14310">
    <property type="entry name" value="Fn3-like"/>
    <property type="match status" value="1"/>
</dbReference>
<accession>A0A1B8RPZ8</accession>
<dbReference type="SUPFAM" id="SSF52279">
    <property type="entry name" value="Beta-D-glucan exohydrolase, C-terminal domain"/>
    <property type="match status" value="1"/>
</dbReference>
<dbReference type="Pfam" id="PF01915">
    <property type="entry name" value="Glyco_hydro_3_C"/>
    <property type="match status" value="1"/>
</dbReference>
<evidence type="ECO:0000256" key="4">
    <source>
        <dbReference type="ARBA" id="ARBA00022729"/>
    </source>
</evidence>
<evidence type="ECO:0000256" key="2">
    <source>
        <dbReference type="ARBA" id="ARBA00005336"/>
    </source>
</evidence>
<dbReference type="InterPro" id="IPR001764">
    <property type="entry name" value="Glyco_hydro_3_N"/>
</dbReference>
<dbReference type="AlphaFoldDB" id="A0A1B8RPZ8"/>
<organism evidence="9 10">
    <name type="scientific">Clostridium paraputrificum</name>
    <dbReference type="NCBI Taxonomy" id="29363"/>
    <lineage>
        <taxon>Bacteria</taxon>
        <taxon>Bacillati</taxon>
        <taxon>Bacillota</taxon>
        <taxon>Clostridia</taxon>
        <taxon>Eubacteriales</taxon>
        <taxon>Clostridiaceae</taxon>
        <taxon>Clostridium</taxon>
    </lineage>
</organism>
<evidence type="ECO:0000256" key="3">
    <source>
        <dbReference type="ARBA" id="ARBA00012744"/>
    </source>
</evidence>
<dbReference type="Gene3D" id="2.60.40.10">
    <property type="entry name" value="Immunoglobulins"/>
    <property type="match status" value="1"/>
</dbReference>
<comment type="similarity">
    <text evidence="2 7">Belongs to the glycosyl hydrolase 3 family.</text>
</comment>
<comment type="catalytic activity">
    <reaction evidence="1">
        <text>Hydrolysis of terminal, non-reducing beta-D-glucosyl residues with release of beta-D-glucose.</text>
        <dbReference type="EC" id="3.2.1.21"/>
    </reaction>
</comment>
<dbReference type="SUPFAM" id="SSF51445">
    <property type="entry name" value="(Trans)glycosidases"/>
    <property type="match status" value="1"/>
</dbReference>
<evidence type="ECO:0000256" key="5">
    <source>
        <dbReference type="ARBA" id="ARBA00022801"/>
    </source>
</evidence>
<dbReference type="InterPro" id="IPR017853">
    <property type="entry name" value="GH"/>
</dbReference>
<sequence>MNKVELQKIFDDLTLKEKIYQLVQLSGEFFKSDTLAVGPKQKLGIDQEVVDNVGSIFNVFGAEQLIKIQKEYLEKSRHKIPLLFMADIINGYKTTYPIPLALGCTWNPELVKEGMSNTAEEAAVTGIHITFSPMVDLVRDARWGRVMESTGEDNYLNCEFAKAFVEGYQGDLNPDKNIASCVKHFAAYGAPEGGREYNTVDMSERRLREDYLPAYKAAVDSGCELVMTSFNTVDGIPASGNKWLMRDVLREEWGFNGVIISDYAAIQELIAHGVAEDDREAAKLGIEAGVDIDMKTPVYSNQLEGLVKDGVISEEFIDEAVWRILNLKNKLGLFENPYRGANIDKEKEVILSPEKRKLARKISGESIVLLENNGVLPLSKDKKVAVIGPYGESRVLSGSWAINSNPKDVITLMDAVKEKVSEENFTYAKGCEMIEDKSILGGFGRAVEEEKIEVDPQKDMDEAIEAAKKSDIVIMALGEHPLQSGEGGSRTELSLEKIQLDLLEKVKELGKPVVLVVFNGRPLVLTDVVGKVDAIVEAWFPGTEGGNAVADVIFGDVNPSGKLTMSFPRRVGQAPLYYNEFNTGRPVKTSIHNSRFTSRYIDVENSPLYPFGYGLSYTKYEYGDINLNSDKLTNDSEIIATIKVKNVGSVAGLETVQLYIQDIKGSVVRPVKELKGFMKVELQPGEEKEFKFTINEEMLRFYTASMEFKSEPGKFKLYIGCNSSEVKETNFELL</sequence>
<evidence type="ECO:0000313" key="9">
    <source>
        <dbReference type="EMBL" id="OBY10889.1"/>
    </source>
</evidence>
<dbReference type="SMART" id="SM01217">
    <property type="entry name" value="Fn3_like"/>
    <property type="match status" value="1"/>
</dbReference>
<dbReference type="eggNOG" id="COG1472">
    <property type="taxonomic scope" value="Bacteria"/>
</dbReference>
<dbReference type="Gene3D" id="3.20.20.300">
    <property type="entry name" value="Glycoside hydrolase, family 3, N-terminal domain"/>
    <property type="match status" value="1"/>
</dbReference>
<dbReference type="EC" id="3.2.1.21" evidence="3"/>
<reference evidence="9 10" key="1">
    <citation type="submission" date="2016-06" db="EMBL/GenBank/DDBJ databases">
        <authorList>
            <person name="Kjaerup R.B."/>
            <person name="Dalgaard T.S."/>
            <person name="Juul-Madsen H.R."/>
        </authorList>
    </citation>
    <scope>NUCLEOTIDE SEQUENCE [LARGE SCALE GENOMIC DNA]</scope>
    <source>
        <strain evidence="9 10">373-A1</strain>
    </source>
</reference>
<feature type="domain" description="Fibronectin type III-like" evidence="8">
    <location>
        <begin position="654"/>
        <end position="723"/>
    </location>
</feature>
<keyword evidence="4" id="KW-0732">Signal</keyword>
<dbReference type="FunFam" id="2.60.40.10:FF:000495">
    <property type="entry name" value="Periplasmic beta-glucosidase"/>
    <property type="match status" value="1"/>
</dbReference>
<dbReference type="InterPro" id="IPR002772">
    <property type="entry name" value="Glyco_hydro_3_C"/>
</dbReference>
<dbReference type="InterPro" id="IPR026891">
    <property type="entry name" value="Fn3-like"/>
</dbReference>
<dbReference type="OrthoDB" id="9805821at2"/>
<comment type="caution">
    <text evidence="9">The sequence shown here is derived from an EMBL/GenBank/DDBJ whole genome shotgun (WGS) entry which is preliminary data.</text>
</comment>
<evidence type="ECO:0000313" key="10">
    <source>
        <dbReference type="Proteomes" id="UP000092714"/>
    </source>
</evidence>
<keyword evidence="10" id="KW-1185">Reference proteome</keyword>
<evidence type="ECO:0000256" key="1">
    <source>
        <dbReference type="ARBA" id="ARBA00000448"/>
    </source>
</evidence>
<dbReference type="InterPro" id="IPR051915">
    <property type="entry name" value="Cellulose_Degrad_GH3"/>
</dbReference>
<evidence type="ECO:0000256" key="6">
    <source>
        <dbReference type="ARBA" id="ARBA00023295"/>
    </source>
</evidence>
<dbReference type="RefSeq" id="WP_065254562.1">
    <property type="nucleotide sequence ID" value="NZ_JADNCG010000001.1"/>
</dbReference>
<dbReference type="Proteomes" id="UP000092714">
    <property type="component" value="Unassembled WGS sequence"/>
</dbReference>
<dbReference type="NCBIfam" id="NF011678">
    <property type="entry name" value="PRK15098.1"/>
    <property type="match status" value="1"/>
</dbReference>
<dbReference type="GO" id="GO:0009251">
    <property type="term" value="P:glucan catabolic process"/>
    <property type="evidence" value="ECO:0007669"/>
    <property type="project" value="TreeGrafter"/>
</dbReference>
<dbReference type="PANTHER" id="PTHR30620:SF16">
    <property type="entry name" value="LYSOSOMAL BETA GLUCOSIDASE"/>
    <property type="match status" value="1"/>
</dbReference>
<dbReference type="Gene3D" id="3.40.50.1700">
    <property type="entry name" value="Glycoside hydrolase family 3 C-terminal domain"/>
    <property type="match status" value="1"/>
</dbReference>
<evidence type="ECO:0000259" key="8">
    <source>
        <dbReference type="SMART" id="SM01217"/>
    </source>
</evidence>
<keyword evidence="6 7" id="KW-0326">Glycosidase</keyword>